<name>A0ABS4JFU4_9BACL</name>
<dbReference type="RefSeq" id="WP_209860900.1">
    <property type="nucleotide sequence ID" value="NZ_JAGGLD010000002.1"/>
</dbReference>
<protein>
    <submittedName>
        <fullName evidence="1">Uncharacterized protein</fullName>
    </submittedName>
</protein>
<sequence length="70" mass="8172">MPITRPLLTDQDLQEAMDTHKRIRVFQNDHLIGSGGNIIRFDDQTVIIQSGVSDLAYHTRRDCQFFEIRK</sequence>
<gene>
    <name evidence="1" type="ORF">J2Z69_001617</name>
</gene>
<organism evidence="1 2">
    <name type="scientific">Paenibacillus shirakamiensis</name>
    <dbReference type="NCBI Taxonomy" id="1265935"/>
    <lineage>
        <taxon>Bacteria</taxon>
        <taxon>Bacillati</taxon>
        <taxon>Bacillota</taxon>
        <taxon>Bacilli</taxon>
        <taxon>Bacillales</taxon>
        <taxon>Paenibacillaceae</taxon>
        <taxon>Paenibacillus</taxon>
    </lineage>
</organism>
<keyword evidence="2" id="KW-1185">Reference proteome</keyword>
<dbReference type="Proteomes" id="UP001519288">
    <property type="component" value="Unassembled WGS sequence"/>
</dbReference>
<accession>A0ABS4JFU4</accession>
<dbReference type="EMBL" id="JAGGLD010000002">
    <property type="protein sequence ID" value="MBP2000586.1"/>
    <property type="molecule type" value="Genomic_DNA"/>
</dbReference>
<comment type="caution">
    <text evidence="1">The sequence shown here is derived from an EMBL/GenBank/DDBJ whole genome shotgun (WGS) entry which is preliminary data.</text>
</comment>
<proteinExistence type="predicted"/>
<reference evidence="1 2" key="1">
    <citation type="submission" date="2021-03" db="EMBL/GenBank/DDBJ databases">
        <title>Genomic Encyclopedia of Type Strains, Phase IV (KMG-IV): sequencing the most valuable type-strain genomes for metagenomic binning, comparative biology and taxonomic classification.</title>
        <authorList>
            <person name="Goeker M."/>
        </authorList>
    </citation>
    <scope>NUCLEOTIDE SEQUENCE [LARGE SCALE GENOMIC DNA]</scope>
    <source>
        <strain evidence="1 2">DSM 26806</strain>
    </source>
</reference>
<evidence type="ECO:0000313" key="1">
    <source>
        <dbReference type="EMBL" id="MBP2000586.1"/>
    </source>
</evidence>
<evidence type="ECO:0000313" key="2">
    <source>
        <dbReference type="Proteomes" id="UP001519288"/>
    </source>
</evidence>